<dbReference type="SUPFAM" id="SSF58104">
    <property type="entry name" value="Methyl-accepting chemotaxis protein (MCP) signaling domain"/>
    <property type="match status" value="1"/>
</dbReference>
<evidence type="ECO:0000313" key="5">
    <source>
        <dbReference type="Proteomes" id="UP000663570"/>
    </source>
</evidence>
<dbReference type="SMART" id="SM00283">
    <property type="entry name" value="MA"/>
    <property type="match status" value="1"/>
</dbReference>
<dbReference type="EMBL" id="CP071060">
    <property type="protein sequence ID" value="QSI75460.1"/>
    <property type="molecule type" value="Genomic_DNA"/>
</dbReference>
<keyword evidence="1 2" id="KW-0807">Transducer</keyword>
<evidence type="ECO:0000256" key="2">
    <source>
        <dbReference type="PROSITE-ProRule" id="PRU00284"/>
    </source>
</evidence>
<dbReference type="PROSITE" id="PS50111">
    <property type="entry name" value="CHEMOTAXIS_TRANSDUC_2"/>
    <property type="match status" value="1"/>
</dbReference>
<gene>
    <name evidence="4" type="ORF">JY500_13185</name>
</gene>
<protein>
    <submittedName>
        <fullName evidence="4">Chemotaxis protein</fullName>
    </submittedName>
</protein>
<dbReference type="Gene3D" id="1.10.287.950">
    <property type="entry name" value="Methyl-accepting chemotaxis protein"/>
    <property type="match status" value="1"/>
</dbReference>
<organism evidence="4 5">
    <name type="scientific">Niveibacterium microcysteis</name>
    <dbReference type="NCBI Taxonomy" id="2811415"/>
    <lineage>
        <taxon>Bacteria</taxon>
        <taxon>Pseudomonadati</taxon>
        <taxon>Pseudomonadota</taxon>
        <taxon>Betaproteobacteria</taxon>
        <taxon>Rhodocyclales</taxon>
        <taxon>Rhodocyclaceae</taxon>
        <taxon>Niveibacterium</taxon>
    </lineage>
</organism>
<reference evidence="4 5" key="1">
    <citation type="submission" date="2021-02" db="EMBL/GenBank/DDBJ databases">
        <title>Niveibacterium changnyeongensis HC41.</title>
        <authorList>
            <person name="Kang M."/>
        </authorList>
    </citation>
    <scope>NUCLEOTIDE SEQUENCE [LARGE SCALE GENOMIC DNA]</scope>
    <source>
        <strain evidence="4 5">HC41</strain>
    </source>
</reference>
<dbReference type="PANTHER" id="PTHR32089:SF41">
    <property type="entry name" value="METHYL-ACCEPTING CHEMOTAXIS PROTEIN"/>
    <property type="match status" value="1"/>
</dbReference>
<dbReference type="RefSeq" id="WP_206253041.1">
    <property type="nucleotide sequence ID" value="NZ_CP071060.1"/>
</dbReference>
<keyword evidence="5" id="KW-1185">Reference proteome</keyword>
<name>A0ABX7M4T5_9RHOO</name>
<feature type="domain" description="Methyl-accepting transducer" evidence="3">
    <location>
        <begin position="165"/>
        <end position="312"/>
    </location>
</feature>
<sequence>MKFSKRSAMSVGAGLSVVATVLAWWFAWPGLAAALVAAAPWAICVALIEAGEERGAVRQVEPVAGPLPSSLGDAGNSAAAQLDAVRGEVERIRSLLQDAIQKLGDSFNGMHTHTLAQREIALQITAQGSDDVAHQDGFDRFVSNTSTVMQRIVDSVIENSRIAMELVELTETISKRATDVEQILGEIGAIAKQTNLLALNAAIEAARAGEAGRGFAVVADEVRDLSARTSSFSQQIGGLMQSMRDGVRSTEAAISQMASQDMTFALNSKSEVEEVLAAVERLNAQRRQGVEQLSQHSSAMDDEVNRAIMAMQFQDMVSQLVGHVLQRVDALEALAKSIGELAAAQALPGVRERAEQAITARVNALPAIKDVHTVNQARIAVGDIELF</sequence>
<dbReference type="InterPro" id="IPR004089">
    <property type="entry name" value="MCPsignal_dom"/>
</dbReference>
<evidence type="ECO:0000259" key="3">
    <source>
        <dbReference type="PROSITE" id="PS50111"/>
    </source>
</evidence>
<dbReference type="Pfam" id="PF00015">
    <property type="entry name" value="MCPsignal"/>
    <property type="match status" value="1"/>
</dbReference>
<accession>A0ABX7M4T5</accession>
<dbReference type="PANTHER" id="PTHR32089">
    <property type="entry name" value="METHYL-ACCEPTING CHEMOTAXIS PROTEIN MCPB"/>
    <property type="match status" value="1"/>
</dbReference>
<evidence type="ECO:0000313" key="4">
    <source>
        <dbReference type="EMBL" id="QSI75460.1"/>
    </source>
</evidence>
<evidence type="ECO:0000256" key="1">
    <source>
        <dbReference type="ARBA" id="ARBA00023224"/>
    </source>
</evidence>
<proteinExistence type="predicted"/>
<dbReference type="Proteomes" id="UP000663570">
    <property type="component" value="Chromosome"/>
</dbReference>